<name>A0A9P6UY10_9FUNG</name>
<organism evidence="2 3">
    <name type="scientific">Dissophora globulifera</name>
    <dbReference type="NCBI Taxonomy" id="979702"/>
    <lineage>
        <taxon>Eukaryota</taxon>
        <taxon>Fungi</taxon>
        <taxon>Fungi incertae sedis</taxon>
        <taxon>Mucoromycota</taxon>
        <taxon>Mortierellomycotina</taxon>
        <taxon>Mortierellomycetes</taxon>
        <taxon>Mortierellales</taxon>
        <taxon>Mortierellaceae</taxon>
        <taxon>Dissophora</taxon>
    </lineage>
</organism>
<dbReference type="OrthoDB" id="2374452at2759"/>
<proteinExistence type="predicted"/>
<feature type="region of interest" description="Disordered" evidence="1">
    <location>
        <begin position="130"/>
        <end position="154"/>
    </location>
</feature>
<comment type="caution">
    <text evidence="2">The sequence shown here is derived from an EMBL/GenBank/DDBJ whole genome shotgun (WGS) entry which is preliminary data.</text>
</comment>
<dbReference type="Proteomes" id="UP000738325">
    <property type="component" value="Unassembled WGS sequence"/>
</dbReference>
<evidence type="ECO:0000313" key="2">
    <source>
        <dbReference type="EMBL" id="KAG0324683.1"/>
    </source>
</evidence>
<reference evidence="2" key="1">
    <citation type="journal article" date="2020" name="Fungal Divers.">
        <title>Resolving the Mortierellaceae phylogeny through synthesis of multi-gene phylogenetics and phylogenomics.</title>
        <authorList>
            <person name="Vandepol N."/>
            <person name="Liber J."/>
            <person name="Desiro A."/>
            <person name="Na H."/>
            <person name="Kennedy M."/>
            <person name="Barry K."/>
            <person name="Grigoriev I.V."/>
            <person name="Miller A.N."/>
            <person name="O'Donnell K."/>
            <person name="Stajich J.E."/>
            <person name="Bonito G."/>
        </authorList>
    </citation>
    <scope>NUCLEOTIDE SEQUENCE</scope>
    <source>
        <strain evidence="2">REB-010B</strain>
    </source>
</reference>
<evidence type="ECO:0000256" key="1">
    <source>
        <dbReference type="SAM" id="MobiDB-lite"/>
    </source>
</evidence>
<keyword evidence="3" id="KW-1185">Reference proteome</keyword>
<feature type="region of interest" description="Disordered" evidence="1">
    <location>
        <begin position="368"/>
        <end position="397"/>
    </location>
</feature>
<sequence>MFNSSPKAMRVSGMVFAGILTILLLKAVFHRSNTNHRPSRLRVDEPVVVILVHPAPLLNKATNFELKRAISRTWAKDVEDFGASVFFVGEHDGETVMRRPSEFQGRAQSFSSRFGPGSLLAKAHAAAGGAGGQGGAGQGGPGGQGGEGGSGYAKEEPMRKMLIPSVLENGQADDPSGLLKAYYFLYNNTNLYAGPIFQTYPFILTTDTTQYIHVENLVSTLLSSRPRRLVTMKDDLAFSGSVSEASECSAEDFGDRAPLQSESGINHRNHDDEDVGVDGSSDPDSSTMERGSNQNHAHWTLSRTHLVSKQLVAMVGPHLSNCLNNTAASSLDSEEAFQSCVKEWASNPLFWKDGYCGRLAALRYQAPAPESALSSWGPSSPSYATRKERRGNPPTPQEFEEFYQLKQEERALELQRQAQRAASGNPGTPASPHGADGSDETLLLPRDIEREKEKARKLLKELTSSSSGSAARWIVASGLTQPEDFTLVYQSLADREDEKEEYLEELDY</sequence>
<dbReference type="AlphaFoldDB" id="A0A9P6UY10"/>
<feature type="compositionally biased region" description="Gly residues" evidence="1">
    <location>
        <begin position="130"/>
        <end position="151"/>
    </location>
</feature>
<accession>A0A9P6UY10</accession>
<protein>
    <submittedName>
        <fullName evidence="2">Uncharacterized protein</fullName>
    </submittedName>
</protein>
<feature type="region of interest" description="Disordered" evidence="1">
    <location>
        <begin position="249"/>
        <end position="296"/>
    </location>
</feature>
<feature type="compositionally biased region" description="Low complexity" evidence="1">
    <location>
        <begin position="369"/>
        <end position="382"/>
    </location>
</feature>
<gene>
    <name evidence="2" type="ORF">BGZ99_001569</name>
</gene>
<evidence type="ECO:0000313" key="3">
    <source>
        <dbReference type="Proteomes" id="UP000738325"/>
    </source>
</evidence>
<dbReference type="EMBL" id="JAAAIP010000140">
    <property type="protein sequence ID" value="KAG0324683.1"/>
    <property type="molecule type" value="Genomic_DNA"/>
</dbReference>
<feature type="compositionally biased region" description="Low complexity" evidence="1">
    <location>
        <begin position="277"/>
        <end position="286"/>
    </location>
</feature>
<feature type="region of interest" description="Disordered" evidence="1">
    <location>
        <begin position="414"/>
        <end position="449"/>
    </location>
</feature>